<dbReference type="SUPFAM" id="SSF103481">
    <property type="entry name" value="Multidrug resistance efflux transporter EmrE"/>
    <property type="match status" value="2"/>
</dbReference>
<feature type="transmembrane region" description="Helical" evidence="6">
    <location>
        <begin position="241"/>
        <end position="261"/>
    </location>
</feature>
<evidence type="ECO:0000256" key="3">
    <source>
        <dbReference type="ARBA" id="ARBA00022692"/>
    </source>
</evidence>
<evidence type="ECO:0000256" key="4">
    <source>
        <dbReference type="ARBA" id="ARBA00022989"/>
    </source>
</evidence>
<evidence type="ECO:0000256" key="2">
    <source>
        <dbReference type="ARBA" id="ARBA00007362"/>
    </source>
</evidence>
<dbReference type="AlphaFoldDB" id="A0A0U5B9H1"/>
<organism evidence="8 9">
    <name type="scientific">Microcella alkaliphila</name>
    <dbReference type="NCBI Taxonomy" id="279828"/>
    <lineage>
        <taxon>Bacteria</taxon>
        <taxon>Bacillati</taxon>
        <taxon>Actinomycetota</taxon>
        <taxon>Actinomycetes</taxon>
        <taxon>Micrococcales</taxon>
        <taxon>Microbacteriaceae</taxon>
        <taxon>Microcella</taxon>
    </lineage>
</organism>
<evidence type="ECO:0000259" key="7">
    <source>
        <dbReference type="Pfam" id="PF00892"/>
    </source>
</evidence>
<keyword evidence="3 6" id="KW-0812">Transmembrane</keyword>
<dbReference type="GO" id="GO:0016020">
    <property type="term" value="C:membrane"/>
    <property type="evidence" value="ECO:0007669"/>
    <property type="project" value="UniProtKB-SubCell"/>
</dbReference>
<keyword evidence="4 6" id="KW-1133">Transmembrane helix</keyword>
<dbReference type="EMBL" id="AP017315">
    <property type="protein sequence ID" value="BAU31297.1"/>
    <property type="molecule type" value="Genomic_DNA"/>
</dbReference>
<dbReference type="InterPro" id="IPR037185">
    <property type="entry name" value="EmrE-like"/>
</dbReference>
<evidence type="ECO:0000256" key="1">
    <source>
        <dbReference type="ARBA" id="ARBA00004141"/>
    </source>
</evidence>
<dbReference type="Pfam" id="PF00892">
    <property type="entry name" value="EamA"/>
    <property type="match status" value="1"/>
</dbReference>
<keyword evidence="5 6" id="KW-0472">Membrane</keyword>
<dbReference type="InterPro" id="IPR050638">
    <property type="entry name" value="AA-Vitamin_Transporters"/>
</dbReference>
<dbReference type="OrthoDB" id="9815120at2"/>
<dbReference type="PANTHER" id="PTHR32322">
    <property type="entry name" value="INNER MEMBRANE TRANSPORTER"/>
    <property type="match status" value="1"/>
</dbReference>
<proteinExistence type="inferred from homology"/>
<comment type="similarity">
    <text evidence="2">Belongs to the EamA transporter family.</text>
</comment>
<evidence type="ECO:0000256" key="6">
    <source>
        <dbReference type="SAM" id="Phobius"/>
    </source>
</evidence>
<feature type="transmembrane region" description="Helical" evidence="6">
    <location>
        <begin position="119"/>
        <end position="135"/>
    </location>
</feature>
<evidence type="ECO:0000256" key="5">
    <source>
        <dbReference type="ARBA" id="ARBA00023136"/>
    </source>
</evidence>
<feature type="transmembrane region" description="Helical" evidence="6">
    <location>
        <begin position="93"/>
        <end position="112"/>
    </location>
</feature>
<reference evidence="8 9" key="2">
    <citation type="submission" date="2016-01" db="EMBL/GenBank/DDBJ databases">
        <title>Microcella alkaliphila JAM AC0309 whole genome shotgun sequence.</title>
        <authorList>
            <person name="Kurata A."/>
            <person name="Hirose Y."/>
            <person name="Kishimoto N."/>
            <person name="Kobayashi T."/>
        </authorList>
    </citation>
    <scope>NUCLEOTIDE SEQUENCE [LARGE SCALE GENOMIC DNA]</scope>
    <source>
        <strain evidence="8 9">JAM AC0309</strain>
    </source>
</reference>
<feature type="transmembrane region" description="Helical" evidence="6">
    <location>
        <begin position="69"/>
        <end position="87"/>
    </location>
</feature>
<feature type="transmembrane region" description="Helical" evidence="6">
    <location>
        <begin position="267"/>
        <end position="287"/>
    </location>
</feature>
<feature type="transmembrane region" description="Helical" evidence="6">
    <location>
        <begin position="211"/>
        <end position="229"/>
    </location>
</feature>
<comment type="subcellular location">
    <subcellularLocation>
        <location evidence="1">Membrane</location>
        <topology evidence="1">Multi-pass membrane protein</topology>
    </subcellularLocation>
</comment>
<dbReference type="Proteomes" id="UP000218965">
    <property type="component" value="Chromosome"/>
</dbReference>
<dbReference type="PANTHER" id="PTHR32322:SF2">
    <property type="entry name" value="EAMA DOMAIN-CONTAINING PROTEIN"/>
    <property type="match status" value="1"/>
</dbReference>
<feature type="transmembrane region" description="Helical" evidence="6">
    <location>
        <begin position="39"/>
        <end position="57"/>
    </location>
</feature>
<protein>
    <submittedName>
        <fullName evidence="8">Putative amino acid efflux protein</fullName>
    </submittedName>
</protein>
<evidence type="ECO:0000313" key="8">
    <source>
        <dbReference type="EMBL" id="BAU31297.1"/>
    </source>
</evidence>
<gene>
    <name evidence="8" type="ORF">MalAC0309_0425</name>
</gene>
<name>A0A0U5B9H1_9MICO</name>
<sequence>MSPAAPPRVPATALAVGAIVSVQFGNAIAGSTFSEVGSLGAATLRLVFAAIILMAVIRPQVRGWSRRTWGGVVLLGLGLGGMNSLMYLSIDRIPIGIAVTVELLGPLAVAVAGTRRARDLVWVALAALGVVMLGFDPDATLAVDGIVFAAIAAIFWALYIVSSSRLGSVGPGRHPPRGVDALAVAMVVAALLVTPFGAAQATSAIVSNPTVIAVFLGIAVMTSAVPYALEFVALKTMSTRVFGILSSLAPAAAALAGLLVLGQVLTVLQVVAVGAVIVASVGAVAGARPPRGGPEPLTEPGVVPPPG</sequence>
<reference evidence="9" key="1">
    <citation type="submission" date="2015-12" db="EMBL/GenBank/DDBJ databases">
        <authorList>
            <person name="Shamseldin A."/>
            <person name="Moawad H."/>
            <person name="Abd El-Rahim W.M."/>
            <person name="Sadowsky M.J."/>
        </authorList>
    </citation>
    <scope>NUCLEOTIDE SEQUENCE [LARGE SCALE GENOMIC DNA]</scope>
    <source>
        <strain evidence="9">JAM AC0309</strain>
    </source>
</reference>
<dbReference type="RefSeq" id="WP_096420411.1">
    <property type="nucleotide sequence ID" value="NZ_AP017315.1"/>
</dbReference>
<feature type="transmembrane region" description="Helical" evidence="6">
    <location>
        <begin position="181"/>
        <end position="199"/>
    </location>
</feature>
<dbReference type="KEGG" id="malk:MalAC0309_0425"/>
<evidence type="ECO:0000313" key="9">
    <source>
        <dbReference type="Proteomes" id="UP000218965"/>
    </source>
</evidence>
<feature type="transmembrane region" description="Helical" evidence="6">
    <location>
        <begin position="141"/>
        <end position="161"/>
    </location>
</feature>
<feature type="domain" description="EamA" evidence="7">
    <location>
        <begin position="145"/>
        <end position="281"/>
    </location>
</feature>
<dbReference type="InterPro" id="IPR000620">
    <property type="entry name" value="EamA_dom"/>
</dbReference>
<accession>A0A0U5B9H1</accession>